<name>A0A164UVY7_9CRUS</name>
<gene>
    <name evidence="1" type="ORF">APZ42_023517</name>
</gene>
<protein>
    <submittedName>
        <fullName evidence="1">Uncharacterized protein</fullName>
    </submittedName>
</protein>
<sequence>MNKRNVHGRKMYFSFLLKFSSMFRVRKHPLFSSPFMDVYTHCVQLHTIHLALLFSEIKLKKQQQKSRISFWKVNDSAALSPCGG</sequence>
<reference evidence="1 2" key="1">
    <citation type="submission" date="2016-03" db="EMBL/GenBank/DDBJ databases">
        <title>EvidentialGene: Evidence-directed Construction of Genes on Genomes.</title>
        <authorList>
            <person name="Gilbert D.G."/>
            <person name="Choi J.-H."/>
            <person name="Mockaitis K."/>
            <person name="Colbourne J."/>
            <person name="Pfrender M."/>
        </authorList>
    </citation>
    <scope>NUCLEOTIDE SEQUENCE [LARGE SCALE GENOMIC DNA]</scope>
    <source>
        <strain evidence="1 2">Xinb3</strain>
        <tissue evidence="1">Complete organism</tissue>
    </source>
</reference>
<evidence type="ECO:0000313" key="1">
    <source>
        <dbReference type="EMBL" id="KZS11725.1"/>
    </source>
</evidence>
<dbReference type="Proteomes" id="UP000076858">
    <property type="component" value="Unassembled WGS sequence"/>
</dbReference>
<proteinExistence type="predicted"/>
<keyword evidence="2" id="KW-1185">Reference proteome</keyword>
<evidence type="ECO:0000313" key="2">
    <source>
        <dbReference type="Proteomes" id="UP000076858"/>
    </source>
</evidence>
<organism evidence="1 2">
    <name type="scientific">Daphnia magna</name>
    <dbReference type="NCBI Taxonomy" id="35525"/>
    <lineage>
        <taxon>Eukaryota</taxon>
        <taxon>Metazoa</taxon>
        <taxon>Ecdysozoa</taxon>
        <taxon>Arthropoda</taxon>
        <taxon>Crustacea</taxon>
        <taxon>Branchiopoda</taxon>
        <taxon>Diplostraca</taxon>
        <taxon>Cladocera</taxon>
        <taxon>Anomopoda</taxon>
        <taxon>Daphniidae</taxon>
        <taxon>Daphnia</taxon>
    </lineage>
</organism>
<accession>A0A164UVY7</accession>
<dbReference type="EMBL" id="LRGB01001570">
    <property type="protein sequence ID" value="KZS11725.1"/>
    <property type="molecule type" value="Genomic_DNA"/>
</dbReference>
<dbReference type="AlphaFoldDB" id="A0A164UVY7"/>
<comment type="caution">
    <text evidence="1">The sequence shown here is derived from an EMBL/GenBank/DDBJ whole genome shotgun (WGS) entry which is preliminary data.</text>
</comment>